<reference evidence="8" key="1">
    <citation type="journal article" date="2019" name="Int. J. Syst. Evol. Microbiol.">
        <title>The Global Catalogue of Microorganisms (GCM) 10K type strain sequencing project: providing services to taxonomists for standard genome sequencing and annotation.</title>
        <authorList>
            <consortium name="The Broad Institute Genomics Platform"/>
            <consortium name="The Broad Institute Genome Sequencing Center for Infectious Disease"/>
            <person name="Wu L."/>
            <person name="Ma J."/>
        </authorList>
    </citation>
    <scope>NUCLEOTIDE SEQUENCE [LARGE SCALE GENOMIC DNA]</scope>
    <source>
        <strain evidence="8">CGMCC 1.12295</strain>
    </source>
</reference>
<dbReference type="RefSeq" id="WP_380775950.1">
    <property type="nucleotide sequence ID" value="NZ_JBHUEO010000113.1"/>
</dbReference>
<accession>A0ABW4KQM4</accession>
<protein>
    <submittedName>
        <fullName evidence="7">B12-binding domain-containing radical SAM protein</fullName>
    </submittedName>
</protein>
<comment type="caution">
    <text evidence="7">The sequence shown here is derived from an EMBL/GenBank/DDBJ whole genome shotgun (WGS) entry which is preliminary data.</text>
</comment>
<comment type="cofactor">
    <cofactor evidence="1">
        <name>[4Fe-4S] cluster</name>
        <dbReference type="ChEBI" id="CHEBI:49883"/>
    </cofactor>
</comment>
<dbReference type="InterPro" id="IPR007197">
    <property type="entry name" value="rSAM"/>
</dbReference>
<keyword evidence="8" id="KW-1185">Reference proteome</keyword>
<evidence type="ECO:0000256" key="3">
    <source>
        <dbReference type="ARBA" id="ARBA00022723"/>
    </source>
</evidence>
<dbReference type="Pfam" id="PF04055">
    <property type="entry name" value="Radical_SAM"/>
    <property type="match status" value="1"/>
</dbReference>
<dbReference type="Proteomes" id="UP001597301">
    <property type="component" value="Unassembled WGS sequence"/>
</dbReference>
<keyword evidence="3" id="KW-0479">Metal-binding</keyword>
<dbReference type="InterPro" id="IPR051198">
    <property type="entry name" value="BchE-like"/>
</dbReference>
<evidence type="ECO:0000259" key="6">
    <source>
        <dbReference type="PROSITE" id="PS51918"/>
    </source>
</evidence>
<sequence>MKILSVWPPHVPSYFNAGHHLPIFQVGAYLRNLPFVEEVNCLDAGVLNLTWKDISDYLVQGEYDLIAIMNDFDAIDDLKRFIKYIRTLSPKTKIITFGRLSKQVPNFFKKFDLDAIVHSGDNEAGVAAYIQYLNSNSENNPPGVYVRNEEQWTEEYIPGTFLEADEWALPNIQEIPYEHYDFMYRRDQNKFCGIPERRELVVPLARGCPIGCEFCDVSKLQGLRERRLPVQQVLSYIEDSFEKLPFDYVTFYAPTFTLKRRWVLEFCSELIKRERNYPWKCVTTTYHLDEQLIELMARSGCFRISIGIETLDPAAGDSLPRIKREAEEKFESVANWCLKHGIELNCFVILGLPGESVEGARYTIQRIIDKKARVRPTIYTPYNLMDEEMDEDMISSFNRQLFVDGIVDENDAIEFYQMFFGKGYSPTQIMKKIPKNEQISL</sequence>
<keyword evidence="2" id="KW-0949">S-adenosyl-L-methionine</keyword>
<proteinExistence type="predicted"/>
<dbReference type="PANTHER" id="PTHR43409:SF16">
    <property type="entry name" value="SLR0320 PROTEIN"/>
    <property type="match status" value="1"/>
</dbReference>
<dbReference type="Gene3D" id="3.80.30.20">
    <property type="entry name" value="tm_1862 like domain"/>
    <property type="match status" value="1"/>
</dbReference>
<dbReference type="SMART" id="SM00729">
    <property type="entry name" value="Elp3"/>
    <property type="match status" value="1"/>
</dbReference>
<feature type="domain" description="Radical SAM core" evidence="6">
    <location>
        <begin position="194"/>
        <end position="425"/>
    </location>
</feature>
<dbReference type="PANTHER" id="PTHR43409">
    <property type="entry name" value="ANAEROBIC MAGNESIUM-PROTOPORPHYRIN IX MONOMETHYL ESTER CYCLASE-RELATED"/>
    <property type="match status" value="1"/>
</dbReference>
<dbReference type="PROSITE" id="PS51918">
    <property type="entry name" value="RADICAL_SAM"/>
    <property type="match status" value="1"/>
</dbReference>
<evidence type="ECO:0000256" key="2">
    <source>
        <dbReference type="ARBA" id="ARBA00022691"/>
    </source>
</evidence>
<evidence type="ECO:0000256" key="4">
    <source>
        <dbReference type="ARBA" id="ARBA00023004"/>
    </source>
</evidence>
<dbReference type="CDD" id="cd01335">
    <property type="entry name" value="Radical_SAM"/>
    <property type="match status" value="1"/>
</dbReference>
<dbReference type="SFLD" id="SFLDS00029">
    <property type="entry name" value="Radical_SAM"/>
    <property type="match status" value="1"/>
</dbReference>
<evidence type="ECO:0000256" key="1">
    <source>
        <dbReference type="ARBA" id="ARBA00001966"/>
    </source>
</evidence>
<name>A0ABW4KQM4_9BACI</name>
<evidence type="ECO:0000256" key="5">
    <source>
        <dbReference type="ARBA" id="ARBA00023014"/>
    </source>
</evidence>
<evidence type="ECO:0000313" key="7">
    <source>
        <dbReference type="EMBL" id="MFD1708568.1"/>
    </source>
</evidence>
<keyword evidence="5" id="KW-0411">Iron-sulfur</keyword>
<dbReference type="SUPFAM" id="SSF102114">
    <property type="entry name" value="Radical SAM enzymes"/>
    <property type="match status" value="1"/>
</dbReference>
<gene>
    <name evidence="7" type="ORF">ACFSCZ_17995</name>
</gene>
<dbReference type="InterPro" id="IPR058240">
    <property type="entry name" value="rSAM_sf"/>
</dbReference>
<dbReference type="EMBL" id="JBHUEO010000113">
    <property type="protein sequence ID" value="MFD1708568.1"/>
    <property type="molecule type" value="Genomic_DNA"/>
</dbReference>
<evidence type="ECO:0000313" key="8">
    <source>
        <dbReference type="Proteomes" id="UP001597301"/>
    </source>
</evidence>
<dbReference type="InterPro" id="IPR023404">
    <property type="entry name" value="rSAM_horseshoe"/>
</dbReference>
<dbReference type="SFLD" id="SFLDG01082">
    <property type="entry name" value="B12-binding_domain_containing"/>
    <property type="match status" value="1"/>
</dbReference>
<keyword evidence="4" id="KW-0408">Iron</keyword>
<dbReference type="InterPro" id="IPR006638">
    <property type="entry name" value="Elp3/MiaA/NifB-like_rSAM"/>
</dbReference>
<organism evidence="7 8">
    <name type="scientific">Siminovitchia sediminis</name>
    <dbReference type="NCBI Taxonomy" id="1274353"/>
    <lineage>
        <taxon>Bacteria</taxon>
        <taxon>Bacillati</taxon>
        <taxon>Bacillota</taxon>
        <taxon>Bacilli</taxon>
        <taxon>Bacillales</taxon>
        <taxon>Bacillaceae</taxon>
        <taxon>Siminovitchia</taxon>
    </lineage>
</organism>